<dbReference type="VEuPathDB" id="AmoebaDB:NAEGRDRAFT_69998"/>
<dbReference type="RefSeq" id="XP_002674995.1">
    <property type="nucleotide sequence ID" value="XM_002674949.1"/>
</dbReference>
<dbReference type="EMBL" id="GG738881">
    <property type="protein sequence ID" value="EFC42251.1"/>
    <property type="molecule type" value="Genomic_DNA"/>
</dbReference>
<sequence>MNTLGGGFRFAQQPTQKVDWSKLSMIEKMQHLVKQIGGNLVQFHWALFPIFFLIGVNYTPYGHAPLSFSTKLYSLLAFLPLPIPMAPLDQLEQTFQMQQQAQQQQMGGYQM</sequence>
<evidence type="ECO:0000313" key="1">
    <source>
        <dbReference type="EMBL" id="EFC42251.1"/>
    </source>
</evidence>
<accession>D2VM37</accession>
<gene>
    <name evidence="1" type="ORF">NAEGRDRAFT_69998</name>
</gene>
<protein>
    <submittedName>
        <fullName evidence="1">Predicted protein</fullName>
    </submittedName>
</protein>
<organism evidence="2">
    <name type="scientific">Naegleria gruberi</name>
    <name type="common">Amoeba</name>
    <dbReference type="NCBI Taxonomy" id="5762"/>
    <lineage>
        <taxon>Eukaryota</taxon>
        <taxon>Discoba</taxon>
        <taxon>Heterolobosea</taxon>
        <taxon>Tetramitia</taxon>
        <taxon>Eutetramitia</taxon>
        <taxon>Vahlkampfiidae</taxon>
        <taxon>Naegleria</taxon>
    </lineage>
</organism>
<dbReference type="Proteomes" id="UP000006671">
    <property type="component" value="Unassembled WGS sequence"/>
</dbReference>
<keyword evidence="2" id="KW-1185">Reference proteome</keyword>
<reference evidence="1 2" key="1">
    <citation type="journal article" date="2010" name="Cell">
        <title>The genome of Naegleria gruberi illuminates early eukaryotic versatility.</title>
        <authorList>
            <person name="Fritz-Laylin L.K."/>
            <person name="Prochnik S.E."/>
            <person name="Ginger M.L."/>
            <person name="Dacks J.B."/>
            <person name="Carpenter M.L."/>
            <person name="Field M.C."/>
            <person name="Kuo A."/>
            <person name="Paredez A."/>
            <person name="Chapman J."/>
            <person name="Pham J."/>
            <person name="Shu S."/>
            <person name="Neupane R."/>
            <person name="Cipriano M."/>
            <person name="Mancuso J."/>
            <person name="Tu H."/>
            <person name="Salamov A."/>
            <person name="Lindquist E."/>
            <person name="Shapiro H."/>
            <person name="Lucas S."/>
            <person name="Grigoriev I.V."/>
            <person name="Cande W.Z."/>
            <person name="Fulton C."/>
            <person name="Rokhsar D.S."/>
            <person name="Dawson S.C."/>
        </authorList>
    </citation>
    <scope>NUCLEOTIDE SEQUENCE [LARGE SCALE GENOMIC DNA]</scope>
    <source>
        <strain evidence="1 2">NEG-M</strain>
    </source>
</reference>
<dbReference type="AlphaFoldDB" id="D2VM37"/>
<dbReference type="InParanoid" id="D2VM37"/>
<proteinExistence type="predicted"/>
<dbReference type="GeneID" id="8851804"/>
<evidence type="ECO:0000313" key="2">
    <source>
        <dbReference type="Proteomes" id="UP000006671"/>
    </source>
</evidence>
<name>D2VM37_NAEGR</name>
<dbReference type="KEGG" id="ngr:NAEGRDRAFT_69998"/>